<dbReference type="EC" id="2.3.1.-" evidence="2"/>
<dbReference type="RefSeq" id="WP_390298896.1">
    <property type="nucleotide sequence ID" value="NZ_JBHSFU010000012.1"/>
</dbReference>
<dbReference type="PROSITE" id="PS51186">
    <property type="entry name" value="GNAT"/>
    <property type="match status" value="1"/>
</dbReference>
<evidence type="ECO:0000313" key="3">
    <source>
        <dbReference type="Proteomes" id="UP001595989"/>
    </source>
</evidence>
<dbReference type="InterPro" id="IPR016181">
    <property type="entry name" value="Acyl_CoA_acyltransferase"/>
</dbReference>
<reference evidence="3" key="1">
    <citation type="journal article" date="2019" name="Int. J. Syst. Evol. Microbiol.">
        <title>The Global Catalogue of Microorganisms (GCM) 10K type strain sequencing project: providing services to taxonomists for standard genome sequencing and annotation.</title>
        <authorList>
            <consortium name="The Broad Institute Genomics Platform"/>
            <consortium name="The Broad Institute Genome Sequencing Center for Infectious Disease"/>
            <person name="Wu L."/>
            <person name="Ma J."/>
        </authorList>
    </citation>
    <scope>NUCLEOTIDE SEQUENCE [LARGE SCALE GENOMIC DNA]</scope>
    <source>
        <strain evidence="3">CGMCC 4.7426</strain>
    </source>
</reference>
<evidence type="ECO:0000259" key="1">
    <source>
        <dbReference type="PROSITE" id="PS51186"/>
    </source>
</evidence>
<gene>
    <name evidence="2" type="ORF">ACFO3D_16930</name>
</gene>
<evidence type="ECO:0000313" key="2">
    <source>
        <dbReference type="EMBL" id="MFC4559869.1"/>
    </source>
</evidence>
<dbReference type="EMBL" id="JBHSFU010000012">
    <property type="protein sequence ID" value="MFC4559869.1"/>
    <property type="molecule type" value="Genomic_DNA"/>
</dbReference>
<accession>A0ABV9DNE5</accession>
<dbReference type="PANTHER" id="PTHR43415">
    <property type="entry name" value="SPERMIDINE N(1)-ACETYLTRANSFERASE"/>
    <property type="match status" value="1"/>
</dbReference>
<keyword evidence="2" id="KW-0012">Acyltransferase</keyword>
<keyword evidence="2" id="KW-0808">Transferase</keyword>
<dbReference type="InterPro" id="IPR000182">
    <property type="entry name" value="GNAT_dom"/>
</dbReference>
<sequence length="285" mass="32550">MIKIVSGNNIPIEEAANFIAMLNRRKEYHIGYCGIDAQEIKESMAQDITVMAGAVEKDSLVGFLGADISEGTVEVWGPFVNPDNDFHIASAMWDFLLESIPLGTKTYYLFPNVENQLVIRFAKELGFKKGTDQCILHYSRAQSMDLPNHNLKQMSEMEYKEFIILHKHVFPDTYYNGQDIIERISDEHQVFVIKSRGNLAGYVYVEVDSDYGEGSIEFIAVDKAYRGKGYGKRLLEYAVKWLFDFKTVNEITLCVAIENRGALELYRSIGFAIEHKLHTFEKLCL</sequence>
<dbReference type="SUPFAM" id="SSF55729">
    <property type="entry name" value="Acyl-CoA N-acyltransferases (Nat)"/>
    <property type="match status" value="1"/>
</dbReference>
<dbReference type="Pfam" id="PF00583">
    <property type="entry name" value="Acetyltransf_1"/>
    <property type="match status" value="1"/>
</dbReference>
<dbReference type="PANTHER" id="PTHR43415:SF6">
    <property type="entry name" value="SPERMIDINE N(1)-ACETYLTRANSFERASE"/>
    <property type="match status" value="1"/>
</dbReference>
<protein>
    <submittedName>
        <fullName evidence="2">GNAT family N-acetyltransferase</fullName>
        <ecNumber evidence="2">2.3.1.-</ecNumber>
    </submittedName>
</protein>
<keyword evidence="3" id="KW-1185">Reference proteome</keyword>
<dbReference type="GO" id="GO:0016746">
    <property type="term" value="F:acyltransferase activity"/>
    <property type="evidence" value="ECO:0007669"/>
    <property type="project" value="UniProtKB-KW"/>
</dbReference>
<dbReference type="Proteomes" id="UP001595989">
    <property type="component" value="Unassembled WGS sequence"/>
</dbReference>
<organism evidence="2 3">
    <name type="scientific">Virgibacillus kekensis</name>
    <dbReference type="NCBI Taxonomy" id="202261"/>
    <lineage>
        <taxon>Bacteria</taxon>
        <taxon>Bacillati</taxon>
        <taxon>Bacillota</taxon>
        <taxon>Bacilli</taxon>
        <taxon>Bacillales</taxon>
        <taxon>Bacillaceae</taxon>
        <taxon>Virgibacillus</taxon>
    </lineage>
</organism>
<proteinExistence type="predicted"/>
<dbReference type="CDD" id="cd04301">
    <property type="entry name" value="NAT_SF"/>
    <property type="match status" value="1"/>
</dbReference>
<feature type="domain" description="N-acetyltransferase" evidence="1">
    <location>
        <begin position="149"/>
        <end position="285"/>
    </location>
</feature>
<dbReference type="Gene3D" id="3.40.630.30">
    <property type="match status" value="2"/>
</dbReference>
<comment type="caution">
    <text evidence="2">The sequence shown here is derived from an EMBL/GenBank/DDBJ whole genome shotgun (WGS) entry which is preliminary data.</text>
</comment>
<name>A0ABV9DNE5_9BACI</name>